<accession>A0A0H2SDG0</accession>
<dbReference type="OrthoDB" id="2688393at2759"/>
<dbReference type="AlphaFoldDB" id="A0A0H2SDG0"/>
<protein>
    <submittedName>
        <fullName evidence="1">Uncharacterized protein</fullName>
    </submittedName>
</protein>
<keyword evidence="2" id="KW-1185">Reference proteome</keyword>
<gene>
    <name evidence="1" type="ORF">SCHPADRAFT_825462</name>
</gene>
<evidence type="ECO:0000313" key="2">
    <source>
        <dbReference type="Proteomes" id="UP000053477"/>
    </source>
</evidence>
<reference evidence="1 2" key="1">
    <citation type="submission" date="2015-04" db="EMBL/GenBank/DDBJ databases">
        <title>Complete genome sequence of Schizopora paradoxa KUC8140, a cosmopolitan wood degrader in East Asia.</title>
        <authorList>
            <consortium name="DOE Joint Genome Institute"/>
            <person name="Min B."/>
            <person name="Park H."/>
            <person name="Jang Y."/>
            <person name="Kim J.-J."/>
            <person name="Kim K.H."/>
            <person name="Pangilinan J."/>
            <person name="Lipzen A."/>
            <person name="Riley R."/>
            <person name="Grigoriev I.V."/>
            <person name="Spatafora J.W."/>
            <person name="Choi I.-G."/>
        </authorList>
    </citation>
    <scope>NUCLEOTIDE SEQUENCE [LARGE SCALE GENOMIC DNA]</scope>
    <source>
        <strain evidence="1 2">KUC8140</strain>
    </source>
</reference>
<evidence type="ECO:0000313" key="1">
    <source>
        <dbReference type="EMBL" id="KLO14986.1"/>
    </source>
</evidence>
<dbReference type="Proteomes" id="UP000053477">
    <property type="component" value="Unassembled WGS sequence"/>
</dbReference>
<name>A0A0H2SDG0_9AGAM</name>
<dbReference type="EMBL" id="KQ085936">
    <property type="protein sequence ID" value="KLO14986.1"/>
    <property type="molecule type" value="Genomic_DNA"/>
</dbReference>
<dbReference type="InterPro" id="IPR041078">
    <property type="entry name" value="Plavaka"/>
</dbReference>
<organism evidence="1 2">
    <name type="scientific">Schizopora paradoxa</name>
    <dbReference type="NCBI Taxonomy" id="27342"/>
    <lineage>
        <taxon>Eukaryota</taxon>
        <taxon>Fungi</taxon>
        <taxon>Dikarya</taxon>
        <taxon>Basidiomycota</taxon>
        <taxon>Agaricomycotina</taxon>
        <taxon>Agaricomycetes</taxon>
        <taxon>Hymenochaetales</taxon>
        <taxon>Schizoporaceae</taxon>
        <taxon>Schizopora</taxon>
    </lineage>
</organism>
<proteinExistence type="predicted"/>
<sequence length="139" mass="15871">YPFLNSDDFSVGAWLSESGASMATIDRFLKLPFVTKQNRLSFRTAQELYTKIALLPQPPKWLSRTVVVPGGTSLEPLTLFYRNGLEVFKFLLANPVFSGKQNFVPQKCFDEGDVVFFDEPTTAQHMWEVQVKFTSHFLI</sequence>
<dbReference type="Pfam" id="PF18759">
    <property type="entry name" value="Plavaka"/>
    <property type="match status" value="1"/>
</dbReference>
<feature type="non-terminal residue" evidence="1">
    <location>
        <position position="1"/>
    </location>
</feature>
<dbReference type="InParanoid" id="A0A0H2SDG0"/>